<dbReference type="InterPro" id="IPR036291">
    <property type="entry name" value="NAD(P)-bd_dom_sf"/>
</dbReference>
<dbReference type="InterPro" id="IPR057326">
    <property type="entry name" value="KR_dom"/>
</dbReference>
<evidence type="ECO:0000256" key="3">
    <source>
        <dbReference type="RuleBase" id="RU000363"/>
    </source>
</evidence>
<keyword evidence="6" id="KW-1185">Reference proteome</keyword>
<dbReference type="Pfam" id="PF00106">
    <property type="entry name" value="adh_short"/>
    <property type="match status" value="1"/>
</dbReference>
<comment type="similarity">
    <text evidence="1 3">Belongs to the short-chain dehydrogenases/reductases (SDR) family.</text>
</comment>
<dbReference type="GO" id="GO:0004316">
    <property type="term" value="F:3-oxoacyl-[acyl-carrier-protein] reductase (NADPH) activity"/>
    <property type="evidence" value="ECO:0007669"/>
    <property type="project" value="UniProtKB-EC"/>
</dbReference>
<dbReference type="SUPFAM" id="SSF51735">
    <property type="entry name" value="NAD(P)-binding Rossmann-fold domains"/>
    <property type="match status" value="1"/>
</dbReference>
<evidence type="ECO:0000256" key="1">
    <source>
        <dbReference type="ARBA" id="ARBA00006484"/>
    </source>
</evidence>
<dbReference type="PRINTS" id="PR00081">
    <property type="entry name" value="GDHRDH"/>
</dbReference>
<dbReference type="NCBIfam" id="NF009466">
    <property type="entry name" value="PRK12826.1-2"/>
    <property type="match status" value="1"/>
</dbReference>
<dbReference type="SMART" id="SM00822">
    <property type="entry name" value="PKS_KR"/>
    <property type="match status" value="1"/>
</dbReference>
<dbReference type="Gene3D" id="3.40.50.720">
    <property type="entry name" value="NAD(P)-binding Rossmann-like Domain"/>
    <property type="match status" value="1"/>
</dbReference>
<dbReference type="InterPro" id="IPR020904">
    <property type="entry name" value="Sc_DH/Rdtase_CS"/>
</dbReference>
<dbReference type="FunFam" id="3.40.50.720:FF:000084">
    <property type="entry name" value="Short-chain dehydrogenase reductase"/>
    <property type="match status" value="1"/>
</dbReference>
<reference evidence="5 6" key="1">
    <citation type="submission" date="2020-07" db="EMBL/GenBank/DDBJ databases">
        <title>Genomic Encyclopedia of Type Strains, Phase IV (KMG-IV): sequencing the most valuable type-strain genomes for metagenomic binning, comparative biology and taxonomic classification.</title>
        <authorList>
            <person name="Goeker M."/>
        </authorList>
    </citation>
    <scope>NUCLEOTIDE SEQUENCE [LARGE SCALE GENOMIC DNA]</scope>
    <source>
        <strain evidence="5 6">DSM 17721</strain>
    </source>
</reference>
<dbReference type="PROSITE" id="PS00061">
    <property type="entry name" value="ADH_SHORT"/>
    <property type="match status" value="1"/>
</dbReference>
<evidence type="ECO:0000313" key="5">
    <source>
        <dbReference type="EMBL" id="MBA2882981.1"/>
    </source>
</evidence>
<protein>
    <submittedName>
        <fullName evidence="5">3-oxoacyl-[acyl-carrier protein] reductase</fullName>
        <ecNumber evidence="5">1.1.1.100</ecNumber>
    </submittedName>
</protein>
<accession>A0A7W0HME0</accession>
<dbReference type="GO" id="GO:0006633">
    <property type="term" value="P:fatty acid biosynthetic process"/>
    <property type="evidence" value="ECO:0007669"/>
    <property type="project" value="TreeGrafter"/>
</dbReference>
<dbReference type="InterPro" id="IPR002347">
    <property type="entry name" value="SDR_fam"/>
</dbReference>
<dbReference type="EC" id="1.1.1.100" evidence="5"/>
<sequence>MLPLKGKVALVTGASRGLGEAIALCLGKAGANVAVTDLLIEGDADRISNDETFGQLTRHFLETGQINTKATADQIRQRGRNSFAFPLDVSKPDKIREAVDQIEKTLGTVDILVNNAGIMGNFGFIEKQDPEGWDTTLKVNLSGSFYCAQAVWHGMQKNKWGRIINISSITGQMGAYAQPAYGASKAGLIGLTRSLALEGARYGITVNALVPGLIDTKAIRVLSGENVEGYAKKRIPMQRLGRPDEVAQAVLFLASEMSSYITGASIPVTGGIDLMQV</sequence>
<proteinExistence type="inferred from homology"/>
<feature type="domain" description="Ketoreductase" evidence="4">
    <location>
        <begin position="7"/>
        <end position="212"/>
    </location>
</feature>
<evidence type="ECO:0000256" key="2">
    <source>
        <dbReference type="ARBA" id="ARBA00023002"/>
    </source>
</evidence>
<dbReference type="Pfam" id="PF13561">
    <property type="entry name" value="adh_short_C2"/>
    <property type="match status" value="1"/>
</dbReference>
<comment type="caution">
    <text evidence="5">The sequence shown here is derived from an EMBL/GenBank/DDBJ whole genome shotgun (WGS) entry which is preliminary data.</text>
</comment>
<dbReference type="PRINTS" id="PR00080">
    <property type="entry name" value="SDRFAMILY"/>
</dbReference>
<dbReference type="AlphaFoldDB" id="A0A7W0HME0"/>
<evidence type="ECO:0000259" key="4">
    <source>
        <dbReference type="SMART" id="SM00822"/>
    </source>
</evidence>
<organism evidence="5 6">
    <name type="scientific">Desulfosalsimonas propionicica</name>
    <dbReference type="NCBI Taxonomy" id="332175"/>
    <lineage>
        <taxon>Bacteria</taxon>
        <taxon>Pseudomonadati</taxon>
        <taxon>Thermodesulfobacteriota</taxon>
        <taxon>Desulfobacteria</taxon>
        <taxon>Desulfobacterales</taxon>
        <taxon>Desulfosalsimonadaceae</taxon>
        <taxon>Desulfosalsimonas</taxon>
    </lineage>
</organism>
<gene>
    <name evidence="5" type="ORF">HNR65_003337</name>
</gene>
<dbReference type="EMBL" id="JACDUS010000014">
    <property type="protein sequence ID" value="MBA2882981.1"/>
    <property type="molecule type" value="Genomic_DNA"/>
</dbReference>
<dbReference type="RefSeq" id="WP_181552595.1">
    <property type="nucleotide sequence ID" value="NZ_JACDUS010000014.1"/>
</dbReference>
<dbReference type="GO" id="GO:0048038">
    <property type="term" value="F:quinone binding"/>
    <property type="evidence" value="ECO:0007669"/>
    <property type="project" value="TreeGrafter"/>
</dbReference>
<dbReference type="PANTHER" id="PTHR42760:SF83">
    <property type="entry name" value="(3R)-3-HYDROXYACYL-COA DEHYDROGENASE"/>
    <property type="match status" value="1"/>
</dbReference>
<evidence type="ECO:0000313" key="6">
    <source>
        <dbReference type="Proteomes" id="UP000525298"/>
    </source>
</evidence>
<dbReference type="Proteomes" id="UP000525298">
    <property type="component" value="Unassembled WGS sequence"/>
</dbReference>
<name>A0A7W0HME0_9BACT</name>
<keyword evidence="2 5" id="KW-0560">Oxidoreductase</keyword>
<dbReference type="PANTHER" id="PTHR42760">
    <property type="entry name" value="SHORT-CHAIN DEHYDROGENASES/REDUCTASES FAMILY MEMBER"/>
    <property type="match status" value="1"/>
</dbReference>